<evidence type="ECO:0000256" key="13">
    <source>
        <dbReference type="SAM" id="Phobius"/>
    </source>
</evidence>
<evidence type="ECO:0000313" key="15">
    <source>
        <dbReference type="EMBL" id="GGB06088.1"/>
    </source>
</evidence>
<feature type="domain" description="FAD-binding FR-type" evidence="14">
    <location>
        <begin position="219"/>
        <end position="315"/>
    </location>
</feature>
<dbReference type="Proteomes" id="UP000651977">
    <property type="component" value="Unassembled WGS sequence"/>
</dbReference>
<dbReference type="Pfam" id="PF01794">
    <property type="entry name" value="Ferric_reduct"/>
    <property type="match status" value="1"/>
</dbReference>
<evidence type="ECO:0000256" key="10">
    <source>
        <dbReference type="ARBA" id="ARBA00023004"/>
    </source>
</evidence>
<dbReference type="SUPFAM" id="SSF63380">
    <property type="entry name" value="Riboflavin synthase domain-like"/>
    <property type="match status" value="1"/>
</dbReference>
<dbReference type="InterPro" id="IPR017938">
    <property type="entry name" value="Riboflavin_synthase-like_b-brl"/>
</dbReference>
<feature type="transmembrane region" description="Helical" evidence="13">
    <location>
        <begin position="38"/>
        <end position="59"/>
    </location>
</feature>
<feature type="transmembrane region" description="Helical" evidence="13">
    <location>
        <begin position="140"/>
        <end position="159"/>
    </location>
</feature>
<feature type="transmembrane region" description="Helical" evidence="13">
    <location>
        <begin position="80"/>
        <end position="98"/>
    </location>
</feature>
<evidence type="ECO:0000313" key="16">
    <source>
        <dbReference type="Proteomes" id="UP000651977"/>
    </source>
</evidence>
<dbReference type="PANTHER" id="PTHR47354:SF8">
    <property type="entry name" value="1,2-PHENYLACETYL-COA EPOXIDASE, SUBUNIT E"/>
    <property type="match status" value="1"/>
</dbReference>
<evidence type="ECO:0000256" key="7">
    <source>
        <dbReference type="ARBA" id="ARBA00022827"/>
    </source>
</evidence>
<gene>
    <name evidence="15" type="ORF">GCM10007414_19260</name>
</gene>
<keyword evidence="11" id="KW-0411">Iron-sulfur</keyword>
<keyword evidence="7" id="KW-0274">FAD</keyword>
<dbReference type="InterPro" id="IPR050415">
    <property type="entry name" value="MRET"/>
</dbReference>
<proteinExistence type="predicted"/>
<keyword evidence="9" id="KW-0560">Oxidoreductase</keyword>
<evidence type="ECO:0000256" key="4">
    <source>
        <dbReference type="ARBA" id="ARBA00022692"/>
    </source>
</evidence>
<accession>A0ABQ1I3B9</accession>
<dbReference type="PANTHER" id="PTHR47354">
    <property type="entry name" value="NADH OXIDOREDUCTASE HCR"/>
    <property type="match status" value="1"/>
</dbReference>
<dbReference type="InterPro" id="IPR013130">
    <property type="entry name" value="Fe3_Rdtase_TM_dom"/>
</dbReference>
<keyword evidence="10" id="KW-0408">Iron</keyword>
<protein>
    <submittedName>
        <fullName evidence="15">Oxidoreductase</fullName>
    </submittedName>
</protein>
<feature type="transmembrane region" description="Helical" evidence="13">
    <location>
        <begin position="195"/>
        <end position="213"/>
    </location>
</feature>
<evidence type="ECO:0000256" key="9">
    <source>
        <dbReference type="ARBA" id="ARBA00023002"/>
    </source>
</evidence>
<dbReference type="InterPro" id="IPR017927">
    <property type="entry name" value="FAD-bd_FR_type"/>
</dbReference>
<name>A0ABQ1I3B9_9ALTE</name>
<keyword evidence="3" id="KW-0285">Flavoprotein</keyword>
<keyword evidence="6" id="KW-0479">Metal-binding</keyword>
<dbReference type="RefSeq" id="WP_055732586.1">
    <property type="nucleotide sequence ID" value="NZ_BMDY01000010.1"/>
</dbReference>
<keyword evidence="5" id="KW-0001">2Fe-2S</keyword>
<evidence type="ECO:0000256" key="2">
    <source>
        <dbReference type="ARBA" id="ARBA00004141"/>
    </source>
</evidence>
<evidence type="ECO:0000256" key="8">
    <source>
        <dbReference type="ARBA" id="ARBA00022989"/>
    </source>
</evidence>
<evidence type="ECO:0000256" key="1">
    <source>
        <dbReference type="ARBA" id="ARBA00001974"/>
    </source>
</evidence>
<dbReference type="EMBL" id="BMDY01000010">
    <property type="protein sequence ID" value="GGB06088.1"/>
    <property type="molecule type" value="Genomic_DNA"/>
</dbReference>
<keyword evidence="4 13" id="KW-0812">Transmembrane</keyword>
<keyword evidence="8 13" id="KW-1133">Transmembrane helix</keyword>
<evidence type="ECO:0000256" key="6">
    <source>
        <dbReference type="ARBA" id="ARBA00022723"/>
    </source>
</evidence>
<evidence type="ECO:0000256" key="11">
    <source>
        <dbReference type="ARBA" id="ARBA00023014"/>
    </source>
</evidence>
<comment type="caution">
    <text evidence="15">The sequence shown here is derived from an EMBL/GenBank/DDBJ whole genome shotgun (WGS) entry which is preliminary data.</text>
</comment>
<keyword evidence="16" id="KW-1185">Reference proteome</keyword>
<dbReference type="Gene3D" id="3.40.50.80">
    <property type="entry name" value="Nucleotide-binding domain of ferredoxin-NADP reductase (FNR) module"/>
    <property type="match status" value="1"/>
</dbReference>
<feature type="transmembrane region" description="Helical" evidence="13">
    <location>
        <begin position="171"/>
        <end position="189"/>
    </location>
</feature>
<evidence type="ECO:0000256" key="12">
    <source>
        <dbReference type="ARBA" id="ARBA00023136"/>
    </source>
</evidence>
<evidence type="ECO:0000259" key="14">
    <source>
        <dbReference type="PROSITE" id="PS51384"/>
    </source>
</evidence>
<evidence type="ECO:0000256" key="3">
    <source>
        <dbReference type="ARBA" id="ARBA00022630"/>
    </source>
</evidence>
<dbReference type="PROSITE" id="PS51384">
    <property type="entry name" value="FAD_FR"/>
    <property type="match status" value="1"/>
</dbReference>
<comment type="subcellular location">
    <subcellularLocation>
        <location evidence="2">Membrane</location>
        <topology evidence="2">Multi-pass membrane protein</topology>
    </subcellularLocation>
</comment>
<sequence>MAKFNWLIAALVVLITTLWLAAEPALFSSTDFYQWRSALVQYSGMLTVGLMSLCLLLALRLPFIEQLTQGLDRSYRIHKYLGIAAVTLGSVHWLLAIIPKQLVKAGLLDPPIKGLGPRNPDNFYALIKPLRPLAEQVGEYSFYAFVVLAAIALLGMIRYKSFRYSHKLMAVAYLAIAFHSSILIKHSYWPYSITLVSLMLIWLGVVASFYSLFGRIGKSKQHKAEVAKFSYLEKSKLLDLQIKVPHWPGHHSGQFAFLRFAGEEPHPFSIASAPATQPLRFLIKELGDFTGQLKARLVKGQVLSIEGPYGNFNFSEKSPQLWLAAGAGIAAFTAVLQQRANMLNPPPACLYFCCEGADANFVKQLQVQAQAAQVDFKLIDNTLQDCLSFSQLQQEVPDLFNREIYFCGPVQFGNSIQQHLQRNDYDLRHFHRELFSFR</sequence>
<dbReference type="Pfam" id="PF08022">
    <property type="entry name" value="FAD_binding_8"/>
    <property type="match status" value="1"/>
</dbReference>
<comment type="cofactor">
    <cofactor evidence="1">
        <name>FAD</name>
        <dbReference type="ChEBI" id="CHEBI:57692"/>
    </cofactor>
</comment>
<dbReference type="InterPro" id="IPR013112">
    <property type="entry name" value="FAD-bd_8"/>
</dbReference>
<dbReference type="Gene3D" id="2.40.30.10">
    <property type="entry name" value="Translation factors"/>
    <property type="match status" value="1"/>
</dbReference>
<reference evidence="16" key="1">
    <citation type="journal article" date="2019" name="Int. J. Syst. Evol. Microbiol.">
        <title>The Global Catalogue of Microorganisms (GCM) 10K type strain sequencing project: providing services to taxonomists for standard genome sequencing and annotation.</title>
        <authorList>
            <consortium name="The Broad Institute Genomics Platform"/>
            <consortium name="The Broad Institute Genome Sequencing Center for Infectious Disease"/>
            <person name="Wu L."/>
            <person name="Ma J."/>
        </authorList>
    </citation>
    <scope>NUCLEOTIDE SEQUENCE [LARGE SCALE GENOMIC DNA]</scope>
    <source>
        <strain evidence="16">CGMCC 1.10131</strain>
    </source>
</reference>
<keyword evidence="12 13" id="KW-0472">Membrane</keyword>
<dbReference type="InterPro" id="IPR039261">
    <property type="entry name" value="FNR_nucleotide-bd"/>
</dbReference>
<dbReference type="PRINTS" id="PR00410">
    <property type="entry name" value="PHEHYDRXLASE"/>
</dbReference>
<dbReference type="SUPFAM" id="SSF52343">
    <property type="entry name" value="Ferredoxin reductase-like, C-terminal NADP-linked domain"/>
    <property type="match status" value="1"/>
</dbReference>
<evidence type="ECO:0000256" key="5">
    <source>
        <dbReference type="ARBA" id="ARBA00022714"/>
    </source>
</evidence>
<organism evidence="15 16">
    <name type="scientific">Agarivorans gilvus</name>
    <dbReference type="NCBI Taxonomy" id="680279"/>
    <lineage>
        <taxon>Bacteria</taxon>
        <taxon>Pseudomonadati</taxon>
        <taxon>Pseudomonadota</taxon>
        <taxon>Gammaproteobacteria</taxon>
        <taxon>Alteromonadales</taxon>
        <taxon>Alteromonadaceae</taxon>
        <taxon>Agarivorans</taxon>
    </lineage>
</organism>